<keyword evidence="2" id="KW-0540">Nuclease</keyword>
<dbReference type="RefSeq" id="WP_377546000.1">
    <property type="nucleotide sequence ID" value="NZ_JBHSBN010000009.1"/>
</dbReference>
<reference evidence="3" key="1">
    <citation type="journal article" date="2019" name="Int. J. Syst. Evol. Microbiol.">
        <title>The Global Catalogue of Microorganisms (GCM) 10K type strain sequencing project: providing services to taxonomists for standard genome sequencing and annotation.</title>
        <authorList>
            <consortium name="The Broad Institute Genomics Platform"/>
            <consortium name="The Broad Institute Genome Sequencing Center for Infectious Disease"/>
            <person name="Wu L."/>
            <person name="Ma J."/>
        </authorList>
    </citation>
    <scope>NUCLEOTIDE SEQUENCE [LARGE SCALE GENOMIC DNA]</scope>
    <source>
        <strain evidence="3">2902at01</strain>
    </source>
</reference>
<dbReference type="NCBIfam" id="NF005927">
    <property type="entry name" value="PRK07942.1"/>
    <property type="match status" value="1"/>
</dbReference>
<dbReference type="Pfam" id="PF00929">
    <property type="entry name" value="RNase_T"/>
    <property type="match status" value="1"/>
</dbReference>
<proteinExistence type="predicted"/>
<dbReference type="GO" id="GO:0004527">
    <property type="term" value="F:exonuclease activity"/>
    <property type="evidence" value="ECO:0007669"/>
    <property type="project" value="UniProtKB-KW"/>
</dbReference>
<dbReference type="Gene3D" id="3.30.420.10">
    <property type="entry name" value="Ribonuclease H-like superfamily/Ribonuclease H"/>
    <property type="match status" value="1"/>
</dbReference>
<keyword evidence="3" id="KW-1185">Reference proteome</keyword>
<evidence type="ECO:0000313" key="3">
    <source>
        <dbReference type="Proteomes" id="UP001595868"/>
    </source>
</evidence>
<name>A0ABV8KMH8_9ACTN</name>
<dbReference type="SMART" id="SM00479">
    <property type="entry name" value="EXOIII"/>
    <property type="match status" value="1"/>
</dbReference>
<dbReference type="InterPro" id="IPR036397">
    <property type="entry name" value="RNaseH_sf"/>
</dbReference>
<feature type="domain" description="Exonuclease" evidence="1">
    <location>
        <begin position="56"/>
        <end position="228"/>
    </location>
</feature>
<protein>
    <submittedName>
        <fullName evidence="2">Exonuclease domain-containing protein</fullName>
    </submittedName>
</protein>
<evidence type="ECO:0000313" key="2">
    <source>
        <dbReference type="EMBL" id="MFC4107268.1"/>
    </source>
</evidence>
<evidence type="ECO:0000259" key="1">
    <source>
        <dbReference type="SMART" id="SM00479"/>
    </source>
</evidence>
<comment type="caution">
    <text evidence="2">The sequence shown here is derived from an EMBL/GenBank/DDBJ whole genome shotgun (WGS) entry which is preliminary data.</text>
</comment>
<keyword evidence="2" id="KW-0269">Exonuclease</keyword>
<accession>A0ABV8KMH8</accession>
<dbReference type="InterPro" id="IPR012337">
    <property type="entry name" value="RNaseH-like_sf"/>
</dbReference>
<dbReference type="CDD" id="cd06127">
    <property type="entry name" value="DEDDh"/>
    <property type="match status" value="1"/>
</dbReference>
<dbReference type="Proteomes" id="UP001595868">
    <property type="component" value="Unassembled WGS sequence"/>
</dbReference>
<organism evidence="2 3">
    <name type="scientific">Micromonospora zhanjiangensis</name>
    <dbReference type="NCBI Taxonomy" id="1522057"/>
    <lineage>
        <taxon>Bacteria</taxon>
        <taxon>Bacillati</taxon>
        <taxon>Actinomycetota</taxon>
        <taxon>Actinomycetes</taxon>
        <taxon>Micromonosporales</taxon>
        <taxon>Micromonosporaceae</taxon>
        <taxon>Micromonospora</taxon>
    </lineage>
</organism>
<keyword evidence="2" id="KW-0378">Hydrolase</keyword>
<gene>
    <name evidence="2" type="ORF">ACFOX0_15215</name>
</gene>
<dbReference type="EMBL" id="JBHSBN010000009">
    <property type="protein sequence ID" value="MFC4107268.1"/>
    <property type="molecule type" value="Genomic_DNA"/>
</dbReference>
<sequence length="277" mass="30480">MINKFSGSCGRCRRRVDAGGGQAVKAGGRWSTYHHECAPVRVAPRIGTHPGWHDLPIVGFDLEGTVAEPLETRIVSAALTYADGSQESWLVNPGVPIPPDATALHGISDDMVTRDGQPARKALAEIGTAVAKVIAASTPLAAFCAQYDVTALHTELLRHGLPTIDWNRAVIIDPSILHKEVEPDWFDRRQLGDLCPYYEVNLAVAHEAASDARAAADLARSIAARHERIARMSPDALHRAQIRWYAEQGRDLQAYFDRTGRNETASLEWPLESKRRR</sequence>
<dbReference type="InterPro" id="IPR013520">
    <property type="entry name" value="Ribonucl_H"/>
</dbReference>
<dbReference type="SUPFAM" id="SSF53098">
    <property type="entry name" value="Ribonuclease H-like"/>
    <property type="match status" value="1"/>
</dbReference>